<dbReference type="PANTHER" id="PTHR45716:SF2">
    <property type="entry name" value="BITESIZE, ISOFORM I"/>
    <property type="match status" value="1"/>
</dbReference>
<name>A0A1Y3BP68_EURMA</name>
<reference evidence="2 3" key="1">
    <citation type="submission" date="2017-03" db="EMBL/GenBank/DDBJ databases">
        <title>Genome Survey of Euroglyphus maynei.</title>
        <authorList>
            <person name="Arlian L.G."/>
            <person name="Morgan M.S."/>
            <person name="Rider S.D."/>
        </authorList>
    </citation>
    <scope>NUCLEOTIDE SEQUENCE [LARGE SCALE GENOMIC DNA]</scope>
    <source>
        <strain evidence="2">Arlian Lab</strain>
        <tissue evidence="2">Whole body</tissue>
    </source>
</reference>
<gene>
    <name evidence="2" type="ORF">BLA29_011979</name>
</gene>
<dbReference type="PANTHER" id="PTHR45716">
    <property type="entry name" value="BITESIZE, ISOFORM I"/>
    <property type="match status" value="1"/>
</dbReference>
<evidence type="ECO:0000313" key="2">
    <source>
        <dbReference type="EMBL" id="OTF81593.1"/>
    </source>
</evidence>
<dbReference type="GO" id="GO:0006887">
    <property type="term" value="P:exocytosis"/>
    <property type="evidence" value="ECO:0007669"/>
    <property type="project" value="TreeGrafter"/>
</dbReference>
<dbReference type="EMBL" id="MUJZ01012769">
    <property type="protein sequence ID" value="OTF81593.1"/>
    <property type="molecule type" value="Genomic_DNA"/>
</dbReference>
<dbReference type="SUPFAM" id="SSF49562">
    <property type="entry name" value="C2 domain (Calcium/lipid-binding domain, CaLB)"/>
    <property type="match status" value="1"/>
</dbReference>
<proteinExistence type="predicted"/>
<protein>
    <recommendedName>
        <fullName evidence="1">C2 domain-containing protein</fullName>
    </recommendedName>
</protein>
<keyword evidence="3" id="KW-1185">Reference proteome</keyword>
<organism evidence="2 3">
    <name type="scientific">Euroglyphus maynei</name>
    <name type="common">Mayne's house dust mite</name>
    <dbReference type="NCBI Taxonomy" id="6958"/>
    <lineage>
        <taxon>Eukaryota</taxon>
        <taxon>Metazoa</taxon>
        <taxon>Ecdysozoa</taxon>
        <taxon>Arthropoda</taxon>
        <taxon>Chelicerata</taxon>
        <taxon>Arachnida</taxon>
        <taxon>Acari</taxon>
        <taxon>Acariformes</taxon>
        <taxon>Sarcoptiformes</taxon>
        <taxon>Astigmata</taxon>
        <taxon>Psoroptidia</taxon>
        <taxon>Analgoidea</taxon>
        <taxon>Pyroglyphidae</taxon>
        <taxon>Pyroglyphinae</taxon>
        <taxon>Euroglyphus</taxon>
    </lineage>
</organism>
<dbReference type="Pfam" id="PF00168">
    <property type="entry name" value="C2"/>
    <property type="match status" value="1"/>
</dbReference>
<sequence length="73" mass="8669">MTKRKTRILPKNAHPTFMETFAYKFPLDVLITKTLEVSVWEPDMTGNKRLGQVEIPLSQIDLFTKNERWYNLQ</sequence>
<dbReference type="OrthoDB" id="67700at2759"/>
<feature type="domain" description="C2" evidence="1">
    <location>
        <begin position="1"/>
        <end position="70"/>
    </location>
</feature>
<dbReference type="AlphaFoldDB" id="A0A1Y3BP68"/>
<comment type="caution">
    <text evidence="2">The sequence shown here is derived from an EMBL/GenBank/DDBJ whole genome shotgun (WGS) entry which is preliminary data.</text>
</comment>
<dbReference type="GO" id="GO:0042043">
    <property type="term" value="F:neurexin family protein binding"/>
    <property type="evidence" value="ECO:0007669"/>
    <property type="project" value="TreeGrafter"/>
</dbReference>
<evidence type="ECO:0000259" key="1">
    <source>
        <dbReference type="PROSITE" id="PS50004"/>
    </source>
</evidence>
<dbReference type="Proteomes" id="UP000194236">
    <property type="component" value="Unassembled WGS sequence"/>
</dbReference>
<dbReference type="PROSITE" id="PS50004">
    <property type="entry name" value="C2"/>
    <property type="match status" value="1"/>
</dbReference>
<accession>A0A1Y3BP68</accession>
<evidence type="ECO:0000313" key="3">
    <source>
        <dbReference type="Proteomes" id="UP000194236"/>
    </source>
</evidence>
<dbReference type="InterPro" id="IPR000008">
    <property type="entry name" value="C2_dom"/>
</dbReference>
<dbReference type="InterPro" id="IPR035892">
    <property type="entry name" value="C2_domain_sf"/>
</dbReference>
<dbReference type="Gene3D" id="2.60.40.150">
    <property type="entry name" value="C2 domain"/>
    <property type="match status" value="1"/>
</dbReference>